<dbReference type="Pfam" id="PF17101">
    <property type="entry name" value="Stealth_CR1"/>
    <property type="match status" value="1"/>
</dbReference>
<dbReference type="PANTHER" id="PTHR24045">
    <property type="match status" value="1"/>
</dbReference>
<dbReference type="Pfam" id="PF00534">
    <property type="entry name" value="Glycos_transf_1"/>
    <property type="match status" value="1"/>
</dbReference>
<evidence type="ECO:0000259" key="6">
    <source>
        <dbReference type="Pfam" id="PF11380"/>
    </source>
</evidence>
<dbReference type="EMBL" id="LJSN01000002">
    <property type="protein sequence ID" value="PNE42078.1"/>
    <property type="molecule type" value="Genomic_DNA"/>
</dbReference>
<dbReference type="CDD" id="cd03820">
    <property type="entry name" value="GT4_AmsD-like"/>
    <property type="match status" value="1"/>
</dbReference>
<name>A0A2N8PM31_STRNR</name>
<evidence type="ECO:0000313" key="12">
    <source>
        <dbReference type="Proteomes" id="UP000236047"/>
    </source>
</evidence>
<feature type="domain" description="Glycosyltransferase subfamily 4-like N-terminal" evidence="7">
    <location>
        <begin position="13"/>
        <end position="195"/>
    </location>
</feature>
<feature type="domain" description="Stealth protein CR4 conserved region 4" evidence="10">
    <location>
        <begin position="894"/>
        <end position="944"/>
    </location>
</feature>
<dbReference type="GO" id="GO:0000271">
    <property type="term" value="P:polysaccharide biosynthetic process"/>
    <property type="evidence" value="ECO:0007669"/>
    <property type="project" value="UniProtKB-KW"/>
</dbReference>
<dbReference type="InterPro" id="IPR031358">
    <property type="entry name" value="Stealth_CR1"/>
</dbReference>
<sequence length="953" mass="104413">MKITFLLTSADAIGGTERAIFNQAGALAGRHDVRVLSVFKTSAERFFDADPRVRIEHLVDTSGATPRVLRPTQLSAEACAALAAQPSQLVDHSWEAAFNRLTDFELQHALRHTDTDILVSTTPALMALAVQLAPPHVVTVHQEHRVSELRGSSGEPLMRFSSQLDALVLLTHRTKDWFVEVLGQWAPRLDVIPNALPSGYRPQSSRQSRTVVLAARLVPEKQIDHALRAWAVVARQQPLWTLRIFGDGPSSGLLRRQIDELGLHDCVQLNGNSPHMAEEWAKAGVALLTSRNEAYSLVLGEAQAAGVPVVSYDCPNGPREIIADGETGLLVPPGDIEGVAAALLRLIEDAPLRHTMGRAAAGHVLRISEAAVTERWETLFRELLAARRGPGAATKTDRQALQAATAGAGGMPQTAPVTPTGVAPREQRAHQERVARRHPELVLSGGQLAKLTETATPFDVMQANLDLVVGALESAGVPHLLVRDNALRHTVAVHSSQREAVLAALAAHHRDAAVYVAALNARQAVQSTALANLAERAVGPQHPLVRVYQPVTTPSQTLRYGTVYGCDIAFWEDDPEDPAVFRSPTRTRIGDTVPRDALVRARTTVAGRSYGTIEPYTRTLTDDVGFPVDAVYTWVDGNDPAWLARKNAVLTARGLAPAVAATDSARFRDRDELRYSLRSLDMFAPWIRTIYIVTDRQVPTWLDLTHPRVRIVDHSEIFGEDGALPTFNSHAIESQLHRIPGLSEHFLYFNDDVFLGRPLQPHLFFHGNGVAKHFLSPTPVPMTPVSAEDDFNISAAKNNRALLEQVFGRTLTHAFLHTPHPLRRSVLADVAAYYPRAWARTAANQLRSHTDISIASSLHHYLGYHTGRSVPGGINCGFVNVGLREHHTRLNRLLISRPHDVFCLNDYHDGDVPADEQSAILAAFLPSYFPVASQFERGSARNARLGNAYRRAA</sequence>
<dbReference type="InterPro" id="IPR028098">
    <property type="entry name" value="Glyco_trans_4-like_N"/>
</dbReference>
<evidence type="ECO:0000259" key="9">
    <source>
        <dbReference type="Pfam" id="PF17102"/>
    </source>
</evidence>
<dbReference type="GO" id="GO:0016757">
    <property type="term" value="F:glycosyltransferase activity"/>
    <property type="evidence" value="ECO:0007669"/>
    <property type="project" value="UniProtKB-KW"/>
</dbReference>
<dbReference type="Pfam" id="PF11380">
    <property type="entry name" value="Stealth_CR2"/>
    <property type="match status" value="1"/>
</dbReference>
<dbReference type="Pfam" id="PF17102">
    <property type="entry name" value="Stealth_CR3"/>
    <property type="match status" value="1"/>
</dbReference>
<dbReference type="Pfam" id="PF13439">
    <property type="entry name" value="Glyco_transf_4"/>
    <property type="match status" value="1"/>
</dbReference>
<evidence type="ECO:0000259" key="5">
    <source>
        <dbReference type="Pfam" id="PF00534"/>
    </source>
</evidence>
<evidence type="ECO:0000256" key="3">
    <source>
        <dbReference type="ARBA" id="ARBA00022679"/>
    </source>
</evidence>
<evidence type="ECO:0000256" key="4">
    <source>
        <dbReference type="ARBA" id="ARBA00023169"/>
    </source>
</evidence>
<feature type="domain" description="Stealth protein CR1 conserved region 1" evidence="8">
    <location>
        <begin position="626"/>
        <end position="651"/>
    </location>
</feature>
<dbReference type="InterPro" id="IPR031357">
    <property type="entry name" value="Stealth_CR3"/>
</dbReference>
<dbReference type="InterPro" id="IPR047141">
    <property type="entry name" value="Stealth"/>
</dbReference>
<evidence type="ECO:0000256" key="2">
    <source>
        <dbReference type="ARBA" id="ARBA00022676"/>
    </source>
</evidence>
<dbReference type="Gene3D" id="3.40.50.2000">
    <property type="entry name" value="Glycogen Phosphorylase B"/>
    <property type="match status" value="2"/>
</dbReference>
<protein>
    <submittedName>
        <fullName evidence="11">Transferase</fullName>
    </submittedName>
</protein>
<keyword evidence="2" id="KW-0328">Glycosyltransferase</keyword>
<dbReference type="Pfam" id="PF17103">
    <property type="entry name" value="Stealth_CR4"/>
    <property type="match status" value="1"/>
</dbReference>
<accession>A0A2N8PM31</accession>
<dbReference type="Proteomes" id="UP000236047">
    <property type="component" value="Unassembled WGS sequence"/>
</dbReference>
<organism evidence="11 12">
    <name type="scientific">Streptomyces noursei</name>
    <name type="common">Streptomyces albulus</name>
    <dbReference type="NCBI Taxonomy" id="1971"/>
    <lineage>
        <taxon>Bacteria</taxon>
        <taxon>Bacillati</taxon>
        <taxon>Actinomycetota</taxon>
        <taxon>Actinomycetes</taxon>
        <taxon>Kitasatosporales</taxon>
        <taxon>Streptomycetaceae</taxon>
        <taxon>Streptomyces</taxon>
    </lineage>
</organism>
<comment type="similarity">
    <text evidence="1">Belongs to the stealth family.</text>
</comment>
<dbReference type="PANTHER" id="PTHR24045:SF0">
    <property type="entry name" value="N-ACETYLGLUCOSAMINE-1-PHOSPHOTRANSFERASE SUBUNITS ALPHA_BETA"/>
    <property type="match status" value="1"/>
</dbReference>
<evidence type="ECO:0000259" key="8">
    <source>
        <dbReference type="Pfam" id="PF17101"/>
    </source>
</evidence>
<dbReference type="InterPro" id="IPR001296">
    <property type="entry name" value="Glyco_trans_1"/>
</dbReference>
<keyword evidence="3 11" id="KW-0808">Transferase</keyword>
<evidence type="ECO:0000313" key="11">
    <source>
        <dbReference type="EMBL" id="PNE42078.1"/>
    </source>
</evidence>
<dbReference type="InterPro" id="IPR021520">
    <property type="entry name" value="Stealth_CR2"/>
</dbReference>
<dbReference type="RefSeq" id="WP_073447893.1">
    <property type="nucleotide sequence ID" value="NZ_LJSN01000002.1"/>
</dbReference>
<evidence type="ECO:0000256" key="1">
    <source>
        <dbReference type="ARBA" id="ARBA00007583"/>
    </source>
</evidence>
<feature type="domain" description="Stealth protein CR3 conserved region 3" evidence="9">
    <location>
        <begin position="817"/>
        <end position="863"/>
    </location>
</feature>
<dbReference type="InterPro" id="IPR031356">
    <property type="entry name" value="Stealth_CR4"/>
</dbReference>
<comment type="caution">
    <text evidence="11">The sequence shown here is derived from an EMBL/GenBank/DDBJ whole genome shotgun (WGS) entry which is preliminary data.</text>
</comment>
<reference evidence="12" key="1">
    <citation type="submission" date="2015-09" db="EMBL/GenBank/DDBJ databases">
        <authorList>
            <person name="Graham D.E."/>
            <person name="Mahan K.M."/>
            <person name="Klingeman D.M."/>
            <person name="Fida T."/>
            <person name="Giannone R.J."/>
            <person name="Hettich R.L."/>
            <person name="Parry R.J."/>
            <person name="Spain J.C."/>
        </authorList>
    </citation>
    <scope>NUCLEOTIDE SEQUENCE [LARGE SCALE GENOMIC DNA]</scope>
    <source>
        <strain evidence="12">JCM 4701</strain>
    </source>
</reference>
<evidence type="ECO:0000259" key="10">
    <source>
        <dbReference type="Pfam" id="PF17103"/>
    </source>
</evidence>
<dbReference type="AlphaFoldDB" id="A0A2N8PM31"/>
<proteinExistence type="inferred from homology"/>
<keyword evidence="12" id="KW-1185">Reference proteome</keyword>
<keyword evidence="4" id="KW-0270">Exopolysaccharide synthesis</keyword>
<feature type="domain" description="Glycosyl transferase family 1" evidence="5">
    <location>
        <begin position="207"/>
        <end position="360"/>
    </location>
</feature>
<dbReference type="SUPFAM" id="SSF53756">
    <property type="entry name" value="UDP-Glycosyltransferase/glycogen phosphorylase"/>
    <property type="match status" value="1"/>
</dbReference>
<evidence type="ECO:0000259" key="7">
    <source>
        <dbReference type="Pfam" id="PF13439"/>
    </source>
</evidence>
<feature type="domain" description="Stealth protein CR2 conserved region 2" evidence="6">
    <location>
        <begin position="666"/>
        <end position="771"/>
    </location>
</feature>
<dbReference type="GO" id="GO:0016772">
    <property type="term" value="F:transferase activity, transferring phosphorus-containing groups"/>
    <property type="evidence" value="ECO:0007669"/>
    <property type="project" value="InterPro"/>
</dbReference>
<gene>
    <name evidence="11" type="ORF">AOB60_16120</name>
</gene>